<dbReference type="NCBIfam" id="TIGR00093">
    <property type="entry name" value="pseudouridine synthase"/>
    <property type="match status" value="1"/>
</dbReference>
<comment type="caution">
    <text evidence="5">The sequence shown here is derived from an EMBL/GenBank/DDBJ whole genome shotgun (WGS) entry which is preliminary data.</text>
</comment>
<dbReference type="InterPro" id="IPR020094">
    <property type="entry name" value="TruA/RsuA/RluB/E/F_N"/>
</dbReference>
<dbReference type="PANTHER" id="PTHR47683">
    <property type="entry name" value="PSEUDOURIDINE SYNTHASE FAMILY PROTEIN-RELATED"/>
    <property type="match status" value="1"/>
</dbReference>
<dbReference type="InterPro" id="IPR006145">
    <property type="entry name" value="PsdUridine_synth_RsuA/RluA"/>
</dbReference>
<dbReference type="SUPFAM" id="SSF55120">
    <property type="entry name" value="Pseudouridine synthase"/>
    <property type="match status" value="1"/>
</dbReference>
<dbReference type="Gene3D" id="3.10.290.10">
    <property type="entry name" value="RNA-binding S4 domain"/>
    <property type="match status" value="1"/>
</dbReference>
<dbReference type="Pfam" id="PF01479">
    <property type="entry name" value="S4"/>
    <property type="match status" value="1"/>
</dbReference>
<keyword evidence="2" id="KW-0413">Isomerase</keyword>
<accession>A0A926HUG2</accession>
<keyword evidence="3" id="KW-0694">RNA-binding</keyword>
<dbReference type="InterPro" id="IPR042092">
    <property type="entry name" value="PsdUridine_s_RsuA/RluB/E/F_cat"/>
</dbReference>
<dbReference type="InterPro" id="IPR036986">
    <property type="entry name" value="S4_RNA-bd_sf"/>
</dbReference>
<dbReference type="InterPro" id="IPR000748">
    <property type="entry name" value="PsdUridine_synth_RsuA/RluB/E/F"/>
</dbReference>
<dbReference type="FunFam" id="3.10.290.10:FF:000003">
    <property type="entry name" value="Pseudouridine synthase"/>
    <property type="match status" value="1"/>
</dbReference>
<dbReference type="SMART" id="SM00363">
    <property type="entry name" value="S4"/>
    <property type="match status" value="1"/>
</dbReference>
<dbReference type="PANTHER" id="PTHR47683:SF2">
    <property type="entry name" value="RNA-BINDING S4 DOMAIN-CONTAINING PROTEIN"/>
    <property type="match status" value="1"/>
</dbReference>
<sequence length="239" mass="27279">MEKFERVQKYIASCGVCSRRAAEQLIVERRVRINNQIAVLGDKIVPRKDFVTIDGHEVLPEKKGYTYVMLNKPRGYITTMSDEYDRKCVVELLRDVGARVLPVGRLDKESEGMLLLTDDGQLIYKLTHPSHDIEKRYLVTVRGEVSGAQLETLNSPILLDGRISDSSEIEKLEKRSDRTVLLFVLKEGRNRQIRKMCEQAGLEVMRLKRIAIGPLKLAGLKAGKWRYLENGEINLLKAL</sequence>
<dbReference type="GO" id="GO:0120159">
    <property type="term" value="F:rRNA pseudouridine synthase activity"/>
    <property type="evidence" value="ECO:0007669"/>
    <property type="project" value="UniProtKB-ARBA"/>
</dbReference>
<dbReference type="EMBL" id="JACRSP010000001">
    <property type="protein sequence ID" value="MBC8535521.1"/>
    <property type="molecule type" value="Genomic_DNA"/>
</dbReference>
<dbReference type="InterPro" id="IPR002942">
    <property type="entry name" value="S4_RNA-bd"/>
</dbReference>
<dbReference type="Gene3D" id="3.30.70.580">
    <property type="entry name" value="Pseudouridine synthase I, catalytic domain, N-terminal subdomain"/>
    <property type="match status" value="1"/>
</dbReference>
<dbReference type="GO" id="GO:0000455">
    <property type="term" value="P:enzyme-directed rRNA pseudouridine synthesis"/>
    <property type="evidence" value="ECO:0007669"/>
    <property type="project" value="UniProtKB-ARBA"/>
</dbReference>
<dbReference type="RefSeq" id="WP_249299248.1">
    <property type="nucleotide sequence ID" value="NZ_JACRSP010000001.1"/>
</dbReference>
<evidence type="ECO:0000256" key="3">
    <source>
        <dbReference type="PROSITE-ProRule" id="PRU00182"/>
    </source>
</evidence>
<dbReference type="CDD" id="cd00165">
    <property type="entry name" value="S4"/>
    <property type="match status" value="1"/>
</dbReference>
<dbReference type="Gene3D" id="3.30.70.1560">
    <property type="entry name" value="Alpha-L RNA-binding motif"/>
    <property type="match status" value="1"/>
</dbReference>
<dbReference type="CDD" id="cd02870">
    <property type="entry name" value="PseudoU_synth_RsuA_like"/>
    <property type="match status" value="1"/>
</dbReference>
<dbReference type="InterPro" id="IPR020103">
    <property type="entry name" value="PsdUridine_synth_cat_dom_sf"/>
</dbReference>
<dbReference type="AlphaFoldDB" id="A0A926HUG2"/>
<evidence type="ECO:0000256" key="2">
    <source>
        <dbReference type="ARBA" id="ARBA00023235"/>
    </source>
</evidence>
<comment type="similarity">
    <text evidence="1">Belongs to the pseudouridine synthase RsuA family.</text>
</comment>
<dbReference type="PROSITE" id="PS50889">
    <property type="entry name" value="S4"/>
    <property type="match status" value="1"/>
</dbReference>
<gene>
    <name evidence="5" type="ORF">H8695_02275</name>
</gene>
<protein>
    <submittedName>
        <fullName evidence="5">rRNA pseudouridine synthase</fullName>
    </submittedName>
</protein>
<dbReference type="InterPro" id="IPR050343">
    <property type="entry name" value="RsuA_PseudoU_synthase"/>
</dbReference>
<reference evidence="5" key="1">
    <citation type="submission" date="2020-08" db="EMBL/GenBank/DDBJ databases">
        <title>Genome public.</title>
        <authorList>
            <person name="Liu C."/>
            <person name="Sun Q."/>
        </authorList>
    </citation>
    <scope>NUCLEOTIDE SEQUENCE</scope>
    <source>
        <strain evidence="5">BX7</strain>
    </source>
</reference>
<dbReference type="Pfam" id="PF00849">
    <property type="entry name" value="PseudoU_synth_2"/>
    <property type="match status" value="1"/>
</dbReference>
<dbReference type="Proteomes" id="UP000620366">
    <property type="component" value="Unassembled WGS sequence"/>
</dbReference>
<keyword evidence="6" id="KW-1185">Reference proteome</keyword>
<evidence type="ECO:0000256" key="1">
    <source>
        <dbReference type="ARBA" id="ARBA00008348"/>
    </source>
</evidence>
<feature type="domain" description="RNA-binding S4" evidence="4">
    <location>
        <begin position="5"/>
        <end position="64"/>
    </location>
</feature>
<dbReference type="SUPFAM" id="SSF55174">
    <property type="entry name" value="Alpha-L RNA-binding motif"/>
    <property type="match status" value="1"/>
</dbReference>
<evidence type="ECO:0000313" key="6">
    <source>
        <dbReference type="Proteomes" id="UP000620366"/>
    </source>
</evidence>
<organism evidence="5 6">
    <name type="scientific">Feifania hominis</name>
    <dbReference type="NCBI Taxonomy" id="2763660"/>
    <lineage>
        <taxon>Bacteria</taxon>
        <taxon>Bacillati</taxon>
        <taxon>Bacillota</taxon>
        <taxon>Clostridia</taxon>
        <taxon>Eubacteriales</taxon>
        <taxon>Feifaniaceae</taxon>
        <taxon>Feifania</taxon>
    </lineage>
</organism>
<evidence type="ECO:0000313" key="5">
    <source>
        <dbReference type="EMBL" id="MBC8535521.1"/>
    </source>
</evidence>
<evidence type="ECO:0000259" key="4">
    <source>
        <dbReference type="SMART" id="SM00363"/>
    </source>
</evidence>
<proteinExistence type="inferred from homology"/>
<dbReference type="GO" id="GO:0003723">
    <property type="term" value="F:RNA binding"/>
    <property type="evidence" value="ECO:0007669"/>
    <property type="project" value="UniProtKB-KW"/>
</dbReference>
<name>A0A926HUG2_9FIRM</name>